<keyword evidence="5" id="KW-1185">Reference proteome</keyword>
<dbReference type="Pfam" id="PF13359">
    <property type="entry name" value="DDE_Tnp_4"/>
    <property type="match status" value="1"/>
</dbReference>
<dbReference type="InterPro" id="IPR027806">
    <property type="entry name" value="HARBI1_dom"/>
</dbReference>
<keyword evidence="2" id="KW-0479">Metal-binding</keyword>
<dbReference type="AlphaFoldDB" id="A0A9W6XWJ8"/>
<comment type="cofactor">
    <cofactor evidence="1">
        <name>a divalent metal cation</name>
        <dbReference type="ChEBI" id="CHEBI:60240"/>
    </cofactor>
</comment>
<reference evidence="4" key="1">
    <citation type="submission" date="2023-04" db="EMBL/GenBank/DDBJ databases">
        <title>Phytophthora fragariaefolia NBRC 109709.</title>
        <authorList>
            <person name="Ichikawa N."/>
            <person name="Sato H."/>
            <person name="Tonouchi N."/>
        </authorList>
    </citation>
    <scope>NUCLEOTIDE SEQUENCE</scope>
    <source>
        <strain evidence="4">NBRC 109709</strain>
    </source>
</reference>
<proteinExistence type="predicted"/>
<evidence type="ECO:0000313" key="5">
    <source>
        <dbReference type="Proteomes" id="UP001165121"/>
    </source>
</evidence>
<dbReference type="InterPro" id="IPR032675">
    <property type="entry name" value="LRR_dom_sf"/>
</dbReference>
<gene>
    <name evidence="4" type="ORF">Pfra01_001736300</name>
</gene>
<comment type="caution">
    <text evidence="4">The sequence shown here is derived from an EMBL/GenBank/DDBJ whole genome shotgun (WGS) entry which is preliminary data.</text>
</comment>
<dbReference type="Proteomes" id="UP001165121">
    <property type="component" value="Unassembled WGS sequence"/>
</dbReference>
<dbReference type="OrthoDB" id="91923at2759"/>
<name>A0A9W6XWJ8_9STRA</name>
<feature type="domain" description="DDE Tnp4" evidence="3">
    <location>
        <begin position="491"/>
        <end position="658"/>
    </location>
</feature>
<protein>
    <submittedName>
        <fullName evidence="4">Unnamed protein product</fullName>
    </submittedName>
</protein>
<evidence type="ECO:0000256" key="1">
    <source>
        <dbReference type="ARBA" id="ARBA00001968"/>
    </source>
</evidence>
<evidence type="ECO:0000313" key="4">
    <source>
        <dbReference type="EMBL" id="GMF46788.1"/>
    </source>
</evidence>
<dbReference type="GO" id="GO:0046872">
    <property type="term" value="F:metal ion binding"/>
    <property type="evidence" value="ECO:0007669"/>
    <property type="project" value="UniProtKB-KW"/>
</dbReference>
<organism evidence="4 5">
    <name type="scientific">Phytophthora fragariaefolia</name>
    <dbReference type="NCBI Taxonomy" id="1490495"/>
    <lineage>
        <taxon>Eukaryota</taxon>
        <taxon>Sar</taxon>
        <taxon>Stramenopiles</taxon>
        <taxon>Oomycota</taxon>
        <taxon>Peronosporomycetes</taxon>
        <taxon>Peronosporales</taxon>
        <taxon>Peronosporaceae</taxon>
        <taxon>Phytophthora</taxon>
    </lineage>
</organism>
<dbReference type="SUPFAM" id="SSF52058">
    <property type="entry name" value="L domain-like"/>
    <property type="match status" value="1"/>
</dbReference>
<accession>A0A9W6XWJ8</accession>
<evidence type="ECO:0000256" key="2">
    <source>
        <dbReference type="ARBA" id="ARBA00022723"/>
    </source>
</evidence>
<sequence length="661" mass="74001">MGEFQILMVASWGDFAMRILFAWGLITNMNNMKRLLDTSSSSLSKNFRSTKSIVPLTPNLSGVSFAIHLHAESMPSFPQCELPIRPWFSSQPSCSLLLLNCHVLGLSGLNHEVVANLGTFDLTTVTFLVIRHCPILEIPTKLIEFSRLRALKVYNSTITSWQEDATISQSHHPNLLMLFLVRVNLSNGELPTALYRNTLPQGLRDIEFCFTNLRSLPEDLDLTWPQFATIYLEAGNLTEIPLSLVRLASFDLSLALNPIATVPAAILENNAGYLHIGGTLISGLPEDVEAVSPEFKIRVDNTKVSFFWNWTGPMVANANGGYGDGIPTILASNSPYCSDLQRIYDGELTRFSAPQQEGQSLVLSDASMANWPILQKTVSCELWPAMYYPIESEDEHSGLKYNYDIIGTIMRISMQRAIAVSATSFGVKPAAFEKMIVHFLEILSPYLYELYVEDTAITDSMKKVVQGGHAFPHYPAARYAVGVTFHESTVKSGSQKERAVFYSAKHKLHGYKTELSVIPTGIAINCSMHYRGSVADITIFRDNKAFHEAATTKLTLEETLSDDGPHHETYPSAWIILADKSYQGLADTHRVVHPKRRCPIAPLMLKEETTNRNISSDLSIVENYFGRLCTLWALCSDKYRWKEARYEMYFRACVALTNVHV</sequence>
<dbReference type="Gene3D" id="3.80.10.10">
    <property type="entry name" value="Ribonuclease Inhibitor"/>
    <property type="match status" value="1"/>
</dbReference>
<dbReference type="EMBL" id="BSXT01002046">
    <property type="protein sequence ID" value="GMF46788.1"/>
    <property type="molecule type" value="Genomic_DNA"/>
</dbReference>
<evidence type="ECO:0000259" key="3">
    <source>
        <dbReference type="Pfam" id="PF13359"/>
    </source>
</evidence>